<dbReference type="InterPro" id="IPR015943">
    <property type="entry name" value="WD40/YVTN_repeat-like_dom_sf"/>
</dbReference>
<dbReference type="EMBL" id="HE575323">
    <property type="protein sequence ID" value="CCC94267.1"/>
    <property type="molecule type" value="Genomic_DNA"/>
</dbReference>
<protein>
    <submittedName>
        <fullName evidence="4">Uncharacterized protein</fullName>
    </submittedName>
</protein>
<dbReference type="Gene3D" id="2.130.10.10">
    <property type="entry name" value="YVTN repeat-like/Quinoprotein amine dehydrogenase"/>
    <property type="match status" value="1"/>
</dbReference>
<organism evidence="4">
    <name type="scientific">Trypanosoma congolense (strain IL3000)</name>
    <dbReference type="NCBI Taxonomy" id="1068625"/>
    <lineage>
        <taxon>Eukaryota</taxon>
        <taxon>Discoba</taxon>
        <taxon>Euglenozoa</taxon>
        <taxon>Kinetoplastea</taxon>
        <taxon>Metakinetoplastina</taxon>
        <taxon>Trypanosomatida</taxon>
        <taxon>Trypanosomatidae</taxon>
        <taxon>Trypanosoma</taxon>
        <taxon>Nannomonas</taxon>
    </lineage>
</organism>
<dbReference type="VEuPathDB" id="TriTrypDB:TcIL3000_10_10460"/>
<evidence type="ECO:0000256" key="1">
    <source>
        <dbReference type="ARBA" id="ARBA00022574"/>
    </source>
</evidence>
<dbReference type="InterPro" id="IPR048720">
    <property type="entry name" value="PROPPIN"/>
</dbReference>
<sequence length="431" mass="46306">MGLVLPERLVTCIAWNSDGSNMAVGLQCGFAIYSTELLLRNDGRLLEVLYVPVVGGVGCIALHGQSNLVAVSGWSHDHRTAVELYDLTVREVEGDPEARSVIARAVVPGRVNALCFHPLLVMVGLESGYIYAFDHALENIQIYKTSQRTGAANCAVGKMALATMLDREMAGGIVHSLLRGVILGPTTGTVRCLRYVSGRCVELESSHSFLKDVKEENSGPLEEVVVELHKSMVYAITITAEGRCAVTVSERGTMLKLLDVKRGVVMAQFSRGTTPNTVLTVALYQSFSDTIVACISDSGTLHVFQCSAFDNEARSAEVGGGTSDARQLSIVQRWADYRSSVSSKIRFAIPEDGLCDSCLGSRDGGSTVYNAVIKPHDSSATTIFVVQRCATGDGVSAKARLLSIKVYLSSTDASEEGTSALRSFYFPKNEV</sequence>
<comment type="similarity">
    <text evidence="3">Belongs to the WD repeat PROPPIN family.</text>
</comment>
<dbReference type="AlphaFoldDB" id="G0UY00"/>
<gene>
    <name evidence="4" type="ORF">TCIL3000_10_10460</name>
</gene>
<evidence type="ECO:0000256" key="2">
    <source>
        <dbReference type="ARBA" id="ARBA00022737"/>
    </source>
</evidence>
<proteinExistence type="inferred from homology"/>
<name>G0UY00_TRYCI</name>
<evidence type="ECO:0000256" key="3">
    <source>
        <dbReference type="ARBA" id="ARBA00025740"/>
    </source>
</evidence>
<reference evidence="4" key="1">
    <citation type="journal article" date="2012" name="Proc. Natl. Acad. Sci. U.S.A.">
        <title>Antigenic diversity is generated by distinct evolutionary mechanisms in African trypanosome species.</title>
        <authorList>
            <person name="Jackson A.P."/>
            <person name="Berry A."/>
            <person name="Aslett M."/>
            <person name="Allison H.C."/>
            <person name="Burton P."/>
            <person name="Vavrova-Anderson J."/>
            <person name="Brown R."/>
            <person name="Browne H."/>
            <person name="Corton N."/>
            <person name="Hauser H."/>
            <person name="Gamble J."/>
            <person name="Gilderthorp R."/>
            <person name="Marcello L."/>
            <person name="McQuillan J."/>
            <person name="Otto T.D."/>
            <person name="Quail M.A."/>
            <person name="Sanders M.J."/>
            <person name="van Tonder A."/>
            <person name="Ginger M.L."/>
            <person name="Field M.C."/>
            <person name="Barry J.D."/>
            <person name="Hertz-Fowler C."/>
            <person name="Berriman M."/>
        </authorList>
    </citation>
    <scope>NUCLEOTIDE SEQUENCE</scope>
    <source>
        <strain evidence="4">IL3000</strain>
    </source>
</reference>
<keyword evidence="2" id="KW-0677">Repeat</keyword>
<keyword evidence="1" id="KW-0853">WD repeat</keyword>
<dbReference type="PANTHER" id="PTHR11227">
    <property type="entry name" value="WD-REPEAT PROTEIN INTERACTING WITH PHOSPHOINOSIDES WIPI -RELATED"/>
    <property type="match status" value="1"/>
</dbReference>
<dbReference type="SUPFAM" id="SSF50978">
    <property type="entry name" value="WD40 repeat-like"/>
    <property type="match status" value="1"/>
</dbReference>
<evidence type="ECO:0000313" key="4">
    <source>
        <dbReference type="EMBL" id="CCC94267.1"/>
    </source>
</evidence>
<accession>G0UY00</accession>
<dbReference type="InterPro" id="IPR036322">
    <property type="entry name" value="WD40_repeat_dom_sf"/>
</dbReference>